<dbReference type="Proteomes" id="UP000253940">
    <property type="component" value="Chromosome"/>
</dbReference>
<dbReference type="OrthoDB" id="6656383at2"/>
<protein>
    <submittedName>
        <fullName evidence="2">Uncharacterized protein</fullName>
    </submittedName>
</protein>
<evidence type="ECO:0000256" key="1">
    <source>
        <dbReference type="SAM" id="Coils"/>
    </source>
</evidence>
<reference evidence="2 3" key="1">
    <citation type="submission" date="2018-07" db="EMBL/GenBank/DDBJ databases">
        <title>Genome sequencing of Moraxellaceae gen. HYN0046.</title>
        <authorList>
            <person name="Kim M."/>
            <person name="Yi H."/>
        </authorList>
    </citation>
    <scope>NUCLEOTIDE SEQUENCE [LARGE SCALE GENOMIC DNA]</scope>
    <source>
        <strain evidence="2 3">HYN0046</strain>
    </source>
</reference>
<sequence>MLNFLQKLVDGVKDIYQKAEDILEEERELPLSQKLLNDTIERYVTNNVDQIQDLHAEIYDGWLRLFATINVKGVSAQLYVDLYLAQLQLNRNIQQLVFEQKSETHVVRVDFDKIIKKVAFQMVVLYYKFKGTDPLGDILSRLGIITVHNGLLYLDLGKYLADNQKVMRVLRRVEINRAELRENLFVLQANLNLRALFGRNAERLIDEFTNDGDDQEEVDITIIEGQVRTIYPNEVDSK</sequence>
<gene>
    <name evidence="2" type="ORF">HYN46_10930</name>
</gene>
<organism evidence="2 3">
    <name type="scientific">Aquirhabdus parva</name>
    <dbReference type="NCBI Taxonomy" id="2283318"/>
    <lineage>
        <taxon>Bacteria</taxon>
        <taxon>Pseudomonadati</taxon>
        <taxon>Pseudomonadota</taxon>
        <taxon>Gammaproteobacteria</taxon>
        <taxon>Moraxellales</taxon>
        <taxon>Moraxellaceae</taxon>
        <taxon>Aquirhabdus</taxon>
    </lineage>
</organism>
<name>A0A345P7P9_9GAMM</name>
<dbReference type="RefSeq" id="WP_114899417.1">
    <property type="nucleotide sequence ID" value="NZ_CP031222.1"/>
</dbReference>
<dbReference type="KEGG" id="mbah:HYN46_10930"/>
<dbReference type="EMBL" id="CP031222">
    <property type="protein sequence ID" value="AXI03308.1"/>
    <property type="molecule type" value="Genomic_DNA"/>
</dbReference>
<evidence type="ECO:0000313" key="2">
    <source>
        <dbReference type="EMBL" id="AXI03308.1"/>
    </source>
</evidence>
<keyword evidence="3" id="KW-1185">Reference proteome</keyword>
<accession>A0A345P7P9</accession>
<keyword evidence="1" id="KW-0175">Coiled coil</keyword>
<evidence type="ECO:0000313" key="3">
    <source>
        <dbReference type="Proteomes" id="UP000253940"/>
    </source>
</evidence>
<proteinExistence type="predicted"/>
<dbReference type="AlphaFoldDB" id="A0A345P7P9"/>
<feature type="coiled-coil region" evidence="1">
    <location>
        <begin position="163"/>
        <end position="190"/>
    </location>
</feature>